<feature type="compositionally biased region" description="Acidic residues" evidence="1">
    <location>
        <begin position="49"/>
        <end position="74"/>
    </location>
</feature>
<feature type="compositionally biased region" description="Acidic residues" evidence="1">
    <location>
        <begin position="90"/>
        <end position="110"/>
    </location>
</feature>
<reference evidence="2" key="1">
    <citation type="submission" date="2023-03" db="UniProtKB">
        <authorList>
            <consortium name="EnsemblPlants"/>
        </authorList>
    </citation>
    <scope>IDENTIFICATION</scope>
</reference>
<protein>
    <submittedName>
        <fullName evidence="2">Uncharacterized protein</fullName>
    </submittedName>
</protein>
<sequence length="110" mass="10941">TDKQNESNRIGSQIINTTAYSATAADPNTEKVIEAAPLPDGAGASAGGEEIEEGEVAGDGELDGEVEGEVEGGDGGDFKEEGVGANAGEDLGDLTDGETDGALDGDWVGD</sequence>
<dbReference type="AlphaFoldDB" id="A0A9I9DWW9"/>
<evidence type="ECO:0000313" key="2">
    <source>
        <dbReference type="EnsemblPlants" id="MELO3C024830.2.1"/>
    </source>
</evidence>
<dbReference type="Gramene" id="MELO3C024830.2.1">
    <property type="protein sequence ID" value="MELO3C024830.2.1"/>
    <property type="gene ID" value="MELO3C024830.2"/>
</dbReference>
<dbReference type="EnsemblPlants" id="MELO3C024830.2.1">
    <property type="protein sequence ID" value="MELO3C024830.2.1"/>
    <property type="gene ID" value="MELO3C024830.2"/>
</dbReference>
<organism evidence="2">
    <name type="scientific">Cucumis melo</name>
    <name type="common">Muskmelon</name>
    <dbReference type="NCBI Taxonomy" id="3656"/>
    <lineage>
        <taxon>Eukaryota</taxon>
        <taxon>Viridiplantae</taxon>
        <taxon>Streptophyta</taxon>
        <taxon>Embryophyta</taxon>
        <taxon>Tracheophyta</taxon>
        <taxon>Spermatophyta</taxon>
        <taxon>Magnoliopsida</taxon>
        <taxon>eudicotyledons</taxon>
        <taxon>Gunneridae</taxon>
        <taxon>Pentapetalae</taxon>
        <taxon>rosids</taxon>
        <taxon>fabids</taxon>
        <taxon>Cucurbitales</taxon>
        <taxon>Cucurbitaceae</taxon>
        <taxon>Benincaseae</taxon>
        <taxon>Cucumis</taxon>
    </lineage>
</organism>
<proteinExistence type="predicted"/>
<feature type="region of interest" description="Disordered" evidence="1">
    <location>
        <begin position="35"/>
        <end position="110"/>
    </location>
</feature>
<accession>A0A9I9DWW9</accession>
<evidence type="ECO:0000256" key="1">
    <source>
        <dbReference type="SAM" id="MobiDB-lite"/>
    </source>
</evidence>
<name>A0A9I9DWW9_CUCME</name>